<feature type="signal peptide" evidence="1">
    <location>
        <begin position="1"/>
        <end position="21"/>
    </location>
</feature>
<proteinExistence type="predicted"/>
<evidence type="ECO:0000313" key="2">
    <source>
        <dbReference type="EMBL" id="GAX25308.1"/>
    </source>
</evidence>
<dbReference type="AlphaFoldDB" id="A0A1Z5KH64"/>
<dbReference type="InParanoid" id="A0A1Z5KH64"/>
<evidence type="ECO:0000313" key="3">
    <source>
        <dbReference type="Proteomes" id="UP000198406"/>
    </source>
</evidence>
<keyword evidence="3" id="KW-1185">Reference proteome</keyword>
<dbReference type="PANTHER" id="PTHR34859:SF2">
    <property type="entry name" value="LYSM DOMAIN-CONTAINING PROTEIN"/>
    <property type="match status" value="1"/>
</dbReference>
<dbReference type="EMBL" id="BDSP01000223">
    <property type="protein sequence ID" value="GAX25308.1"/>
    <property type="molecule type" value="Genomic_DNA"/>
</dbReference>
<dbReference type="PANTHER" id="PTHR34859">
    <property type="entry name" value="UNNAMED PRODUCT"/>
    <property type="match status" value="1"/>
</dbReference>
<dbReference type="OrthoDB" id="71572at2759"/>
<keyword evidence="1" id="KW-0732">Signal</keyword>
<reference evidence="2 3" key="1">
    <citation type="journal article" date="2015" name="Plant Cell">
        <title>Oil accumulation by the oleaginous diatom Fistulifera solaris as revealed by the genome and transcriptome.</title>
        <authorList>
            <person name="Tanaka T."/>
            <person name="Maeda Y."/>
            <person name="Veluchamy A."/>
            <person name="Tanaka M."/>
            <person name="Abida H."/>
            <person name="Marechal E."/>
            <person name="Bowler C."/>
            <person name="Muto M."/>
            <person name="Sunaga Y."/>
            <person name="Tanaka M."/>
            <person name="Yoshino T."/>
            <person name="Taniguchi T."/>
            <person name="Fukuda Y."/>
            <person name="Nemoto M."/>
            <person name="Matsumoto M."/>
            <person name="Wong P.S."/>
            <person name="Aburatani S."/>
            <person name="Fujibuchi W."/>
        </authorList>
    </citation>
    <scope>NUCLEOTIDE SEQUENCE [LARGE SCALE GENOMIC DNA]</scope>
    <source>
        <strain evidence="2 3">JPCC DA0580</strain>
    </source>
</reference>
<dbReference type="Proteomes" id="UP000198406">
    <property type="component" value="Unassembled WGS sequence"/>
</dbReference>
<organism evidence="2 3">
    <name type="scientific">Fistulifera solaris</name>
    <name type="common">Oleaginous diatom</name>
    <dbReference type="NCBI Taxonomy" id="1519565"/>
    <lineage>
        <taxon>Eukaryota</taxon>
        <taxon>Sar</taxon>
        <taxon>Stramenopiles</taxon>
        <taxon>Ochrophyta</taxon>
        <taxon>Bacillariophyta</taxon>
        <taxon>Bacillariophyceae</taxon>
        <taxon>Bacillariophycidae</taxon>
        <taxon>Naviculales</taxon>
        <taxon>Naviculaceae</taxon>
        <taxon>Fistulifera</taxon>
    </lineage>
</organism>
<feature type="chain" id="PRO_5012193551" evidence="1">
    <location>
        <begin position="22"/>
        <end position="654"/>
    </location>
</feature>
<accession>A0A1Z5KH64</accession>
<evidence type="ECO:0000256" key="1">
    <source>
        <dbReference type="SAM" id="SignalP"/>
    </source>
</evidence>
<protein>
    <submittedName>
        <fullName evidence="2">Uncharacterized protein</fullName>
    </submittedName>
</protein>
<dbReference type="Pfam" id="PF00526">
    <property type="entry name" value="Dicty_CTDC"/>
    <property type="match status" value="4"/>
</dbReference>
<gene>
    <name evidence="2" type="ORF">FisN_5Lh393</name>
</gene>
<dbReference type="InterPro" id="IPR001673">
    <property type="entry name" value="S_mold_repeat"/>
</dbReference>
<sequence length="654" mass="70317">MIVERNLILVLVLFAPRLTVSRLEGESRGLNLINACGQDSPETCECDDLNEYTLDTCDKAGRCVHTCIDDGNACTFQSPANNNCVPQQIGCDAGNEYMSSTCDPTQGCIASCIDDGNLCTTQSLEVDNCVPQEINAADVCDDRNDETIDSCVPEVGCSHICDDGNACTNDTWDDANGKCAFKTKICDDENVSTLDICLPSEGGCKFLDFSSIDLDSFEAFYENSIANLPENTYFYEDETSLTDADVVSLLNWINKKVVLAKTPYCYKQSYGRGVGQVLTACPSPKEKIGALCYTPCRPGYSRQGTFDCQQECKAGWRDDGLFCRLAEYGRGAGYPWQFGDPLNDSGMFRRCEADHGRGNCEKWGAVVYPKCRSGYSPFGCCICRPVVPNCAAEGYNSPGFDLSCPVKIELGDPTPLICASGLEQDGALCYPPCQAGFNGIGPVCWQICDEGGLDCGVGCAADRATCALSTIDMILGPLILAANVATLGLTAAPANAARTVVIGSKTIAYSNNVGYAMLNLAKLLRTVNMPDIPEGATLIRRAWLHGGAYTIVNVRSVVHGALTLYSFLYAEQFEELTTTAINAKLDQELDPRDALYIKSVWATLQFAEIQAAEGWNIAQSTLAVASLVDVTGLTGAIAAYANPICVDVVPFPDI</sequence>
<comment type="caution">
    <text evidence="2">The sequence shown here is derived from an EMBL/GenBank/DDBJ whole genome shotgun (WGS) entry which is preliminary data.</text>
</comment>
<name>A0A1Z5KH64_FISSO</name>